<dbReference type="SMART" id="SM00225">
    <property type="entry name" value="BTB"/>
    <property type="match status" value="2"/>
</dbReference>
<feature type="domain" description="BTB" evidence="2">
    <location>
        <begin position="32"/>
        <end position="107"/>
    </location>
</feature>
<reference evidence="3" key="1">
    <citation type="submission" date="2021-01" db="EMBL/GenBank/DDBJ databases">
        <authorList>
            <person name="Kaushik A."/>
        </authorList>
    </citation>
    <scope>NUCLEOTIDE SEQUENCE</scope>
    <source>
        <strain evidence="3">AG3-T5</strain>
    </source>
</reference>
<feature type="compositionally biased region" description="Basic and acidic residues" evidence="1">
    <location>
        <begin position="8"/>
        <end position="18"/>
    </location>
</feature>
<dbReference type="InterPro" id="IPR052664">
    <property type="entry name" value="BTB-MATH_domain_protein"/>
</dbReference>
<evidence type="ECO:0000313" key="3">
    <source>
        <dbReference type="EMBL" id="CAE6399148.1"/>
    </source>
</evidence>
<evidence type="ECO:0000313" key="4">
    <source>
        <dbReference type="Proteomes" id="UP000663841"/>
    </source>
</evidence>
<dbReference type="Proteomes" id="UP000663841">
    <property type="component" value="Unassembled WGS sequence"/>
</dbReference>
<dbReference type="PROSITE" id="PS50097">
    <property type="entry name" value="BTB"/>
    <property type="match status" value="2"/>
</dbReference>
<dbReference type="Gene3D" id="3.30.710.10">
    <property type="entry name" value="Potassium Channel Kv1.1, Chain A"/>
    <property type="match status" value="2"/>
</dbReference>
<dbReference type="PANTHER" id="PTHR22743:SF165">
    <property type="entry name" value="BTB AND MATH DOMAIN CONTAINING-RELATED"/>
    <property type="match status" value="1"/>
</dbReference>
<dbReference type="CDD" id="cd18186">
    <property type="entry name" value="BTB_POZ_ZBTB_KLHL-like"/>
    <property type="match status" value="2"/>
</dbReference>
<dbReference type="InterPro" id="IPR000210">
    <property type="entry name" value="BTB/POZ_dom"/>
</dbReference>
<dbReference type="PANTHER" id="PTHR22743">
    <property type="entry name" value="MEPRIN/TRAF-LIKE MATH FAMILY-C.ELEGANS"/>
    <property type="match status" value="1"/>
</dbReference>
<dbReference type="AlphaFoldDB" id="A0A8H2WPN2"/>
<accession>A0A8H2WPN2</accession>
<name>A0A8H2WPN2_9AGAM</name>
<dbReference type="SUPFAM" id="SSF54695">
    <property type="entry name" value="POZ domain"/>
    <property type="match status" value="2"/>
</dbReference>
<organism evidence="3 4">
    <name type="scientific">Rhizoctonia solani</name>
    <dbReference type="NCBI Taxonomy" id="456999"/>
    <lineage>
        <taxon>Eukaryota</taxon>
        <taxon>Fungi</taxon>
        <taxon>Dikarya</taxon>
        <taxon>Basidiomycota</taxon>
        <taxon>Agaricomycotina</taxon>
        <taxon>Agaricomycetes</taxon>
        <taxon>Cantharellales</taxon>
        <taxon>Ceratobasidiaceae</taxon>
        <taxon>Rhizoctonia</taxon>
    </lineage>
</organism>
<comment type="caution">
    <text evidence="3">The sequence shown here is derived from an EMBL/GenBank/DDBJ whole genome shotgun (WGS) entry which is preliminary data.</text>
</comment>
<evidence type="ECO:0000256" key="1">
    <source>
        <dbReference type="SAM" id="MobiDB-lite"/>
    </source>
</evidence>
<feature type="domain" description="BTB" evidence="2">
    <location>
        <begin position="301"/>
        <end position="375"/>
    </location>
</feature>
<gene>
    <name evidence="3" type="ORF">RDB_LOCUS5343</name>
</gene>
<dbReference type="Pfam" id="PF00651">
    <property type="entry name" value="BTB"/>
    <property type="match status" value="2"/>
</dbReference>
<protein>
    <recommendedName>
        <fullName evidence="2">BTB domain-containing protein</fullName>
    </recommendedName>
</protein>
<sequence length="516" mass="58308">MNTAVTPMDDKPHSEPGAKHPHIKRHPEFFFENALIAIQIEDTLFNVHKYQLIKSEVFSDMFKLPKGEGEPGEGVSPEHPIVMEGVTASDFEALLKVLYASPYSCNQQFLEPLVVPAFRLANMWNFAELRAYLLPFAEGCLSDADKIVFARQFNIEEWLAPAHIRLCQRDEHLTTEEARKLGVDSVLLISRMRERYRKPPPDWPFSAEQYYCESCTGFKYVQKGYNFVCIGGYLARISAPPHLSHIHSHLQMAQRTATITNGAGPWVFTDKRRNPKSDSELSNINPQEEIVRHPEFFFDNTLVAIQVENTLFNVHKYQLMKSEVFSDMFKMPRAEDDGPEEGSSPEYPIVMKGIAASDFAGLLKVLYASLFSSNQPVPDATLVIPAFRLANMLNFSELRAYLLPLAEKNLNDVDKIEFAGEFDLKEWLAPAYTRLCQREEPLGTEEARKLGIDGTLFVMLMRLSGPYNLTCKGCGNNGPNRYHCSGTGTMAQQGINLADAASIESKVKEWIENSSY</sequence>
<dbReference type="InterPro" id="IPR011333">
    <property type="entry name" value="SKP1/BTB/POZ_sf"/>
</dbReference>
<dbReference type="EMBL" id="CAJMWW010000015">
    <property type="protein sequence ID" value="CAE6399148.1"/>
    <property type="molecule type" value="Genomic_DNA"/>
</dbReference>
<evidence type="ECO:0000259" key="2">
    <source>
        <dbReference type="PROSITE" id="PS50097"/>
    </source>
</evidence>
<proteinExistence type="predicted"/>
<feature type="region of interest" description="Disordered" evidence="1">
    <location>
        <begin position="1"/>
        <end position="22"/>
    </location>
</feature>